<gene>
    <name evidence="1" type="ORF">TSUD_133340</name>
</gene>
<evidence type="ECO:0000313" key="2">
    <source>
        <dbReference type="Proteomes" id="UP000242715"/>
    </source>
</evidence>
<dbReference type="AlphaFoldDB" id="A0A2Z6PCA0"/>
<protein>
    <submittedName>
        <fullName evidence="1">Uncharacterized protein</fullName>
    </submittedName>
</protein>
<dbReference type="OrthoDB" id="267517at2759"/>
<proteinExistence type="predicted"/>
<organism evidence="1 2">
    <name type="scientific">Trifolium subterraneum</name>
    <name type="common">Subterranean clover</name>
    <dbReference type="NCBI Taxonomy" id="3900"/>
    <lineage>
        <taxon>Eukaryota</taxon>
        <taxon>Viridiplantae</taxon>
        <taxon>Streptophyta</taxon>
        <taxon>Embryophyta</taxon>
        <taxon>Tracheophyta</taxon>
        <taxon>Spermatophyta</taxon>
        <taxon>Magnoliopsida</taxon>
        <taxon>eudicotyledons</taxon>
        <taxon>Gunneridae</taxon>
        <taxon>Pentapetalae</taxon>
        <taxon>rosids</taxon>
        <taxon>fabids</taxon>
        <taxon>Fabales</taxon>
        <taxon>Fabaceae</taxon>
        <taxon>Papilionoideae</taxon>
        <taxon>50 kb inversion clade</taxon>
        <taxon>NPAAA clade</taxon>
        <taxon>Hologalegina</taxon>
        <taxon>IRL clade</taxon>
        <taxon>Trifolieae</taxon>
        <taxon>Trifolium</taxon>
    </lineage>
</organism>
<evidence type="ECO:0000313" key="1">
    <source>
        <dbReference type="EMBL" id="GAU41027.1"/>
    </source>
</evidence>
<dbReference type="Proteomes" id="UP000242715">
    <property type="component" value="Unassembled WGS sequence"/>
</dbReference>
<sequence length="63" mass="7092">MSSVSPQSIMMSIARQSDIFAMSQEGLSVSNWNLSVRVTEIMTFHTTCGLVPDEEFDFDWFPG</sequence>
<accession>A0A2Z6PCA0</accession>
<keyword evidence="2" id="KW-1185">Reference proteome</keyword>
<dbReference type="EMBL" id="DF973839">
    <property type="protein sequence ID" value="GAU41027.1"/>
    <property type="molecule type" value="Genomic_DNA"/>
</dbReference>
<reference evidence="2" key="1">
    <citation type="journal article" date="2017" name="Front. Plant Sci.">
        <title>Climate Clever Clovers: New Paradigm to Reduce the Environmental Footprint of Ruminants by Breeding Low Methanogenic Forages Utilizing Haplotype Variation.</title>
        <authorList>
            <person name="Kaur P."/>
            <person name="Appels R."/>
            <person name="Bayer P.E."/>
            <person name="Keeble-Gagnere G."/>
            <person name="Wang J."/>
            <person name="Hirakawa H."/>
            <person name="Shirasawa K."/>
            <person name="Vercoe P."/>
            <person name="Stefanova K."/>
            <person name="Durmic Z."/>
            <person name="Nichols P."/>
            <person name="Revell C."/>
            <person name="Isobe S.N."/>
            <person name="Edwards D."/>
            <person name="Erskine W."/>
        </authorList>
    </citation>
    <scope>NUCLEOTIDE SEQUENCE [LARGE SCALE GENOMIC DNA]</scope>
    <source>
        <strain evidence="2">cv. Daliak</strain>
    </source>
</reference>
<name>A0A2Z6PCA0_TRISU</name>